<gene>
    <name evidence="11" type="ORF">M2319_001334</name>
</gene>
<sequence>MRLTIARKMAFVFAGLLLLVIVTGMVGYRATEIVGNDGVEAGVKLAPLGDAAMEIKLTATQAHLLFEEIMAGDEGESIDEVWKLLGETAFYVKAILEGGKNDEGTFHPTESDVVREKIGKVHKDLEIFVAAAKERYASRALAQGSGTKSDETYDTLSADLTDRIGALGDRPALAGDADAQRRVGAARFHLAEAHWRIAEILGGDDDEDFGKVTGNLDAAKQQVAGLATAPSADIAAITEDIDRLIAVAEERHTKTNMVGKAGSASDEAFDQTYEALMEDADAAETVIHEHIDVRMQNLKDETAVAGLVMAAIAVVTIIFGVLAYLFVARALARRLSRLGAVTKELAKGNADADVPDWTLHDEVGDLTASVRVFKQNLIERKRLESQQTAMREKAEEEKREAMSELADDFERNIGSIADAVSSAVADLQEASRTMNASSEQTSDRASSVSRMSEDTNSNVQSVASATEELASSVQEVGRQVAQSSEMSNRAVSEAQATVDRVNALSNAANRIGDIITLIQDIAEQTNLLALNATIEAARAGEAGRGFAVVASEVKTLAEQTAKATTEISEQIGEIQSTTSQSSEAIGTISDTITSLNEIASAISAAVDEQSAATQEIARSVSQAAEGTNAVTGSISDIRGMAAETSASSGGVQASAEALGQQADRLRTEMTTFLKQVRSA</sequence>
<keyword evidence="7" id="KW-0812">Transmembrane</keyword>
<feature type="compositionally biased region" description="Basic and acidic residues" evidence="6">
    <location>
        <begin position="385"/>
        <end position="402"/>
    </location>
</feature>
<dbReference type="Pfam" id="PF00015">
    <property type="entry name" value="MCPsignal"/>
    <property type="match status" value="1"/>
</dbReference>
<dbReference type="SUPFAM" id="SSF58104">
    <property type="entry name" value="Methyl-accepting chemotaxis protein (MCP) signaling domain"/>
    <property type="match status" value="1"/>
</dbReference>
<feature type="region of interest" description="Disordered" evidence="6">
    <location>
        <begin position="385"/>
        <end position="404"/>
    </location>
</feature>
<dbReference type="Proteomes" id="UP001209755">
    <property type="component" value="Unassembled WGS sequence"/>
</dbReference>
<keyword evidence="7" id="KW-1133">Transmembrane helix</keyword>
<dbReference type="SMART" id="SM00283">
    <property type="entry name" value="MA"/>
    <property type="match status" value="1"/>
</dbReference>
<evidence type="ECO:0000259" key="8">
    <source>
        <dbReference type="PROSITE" id="PS50111"/>
    </source>
</evidence>
<dbReference type="PROSITE" id="PS50192">
    <property type="entry name" value="T_SNARE"/>
    <property type="match status" value="1"/>
</dbReference>
<name>A0ABT3H9D5_9HYPH</name>
<evidence type="ECO:0000313" key="12">
    <source>
        <dbReference type="Proteomes" id="UP001209755"/>
    </source>
</evidence>
<comment type="similarity">
    <text evidence="4">Belongs to the methyl-accepting chemotaxis (MCP) protein family.</text>
</comment>
<evidence type="ECO:0000256" key="6">
    <source>
        <dbReference type="SAM" id="MobiDB-lite"/>
    </source>
</evidence>
<evidence type="ECO:0000259" key="9">
    <source>
        <dbReference type="PROSITE" id="PS50192"/>
    </source>
</evidence>
<dbReference type="EMBL" id="JAOQNS010000003">
    <property type="protein sequence ID" value="MCW2307012.1"/>
    <property type="molecule type" value="Genomic_DNA"/>
</dbReference>
<dbReference type="Gene3D" id="1.10.287.950">
    <property type="entry name" value="Methyl-accepting chemotaxis protein"/>
    <property type="match status" value="1"/>
</dbReference>
<evidence type="ECO:0000256" key="7">
    <source>
        <dbReference type="SAM" id="Phobius"/>
    </source>
</evidence>
<proteinExistence type="inferred from homology"/>
<dbReference type="RefSeq" id="WP_264600665.1">
    <property type="nucleotide sequence ID" value="NZ_JAOQNS010000003.1"/>
</dbReference>
<keyword evidence="2" id="KW-1003">Cell membrane</keyword>
<feature type="transmembrane region" description="Helical" evidence="7">
    <location>
        <begin position="303"/>
        <end position="327"/>
    </location>
</feature>
<evidence type="ECO:0000256" key="5">
    <source>
        <dbReference type="PROSITE-ProRule" id="PRU00284"/>
    </source>
</evidence>
<dbReference type="InterPro" id="IPR004089">
    <property type="entry name" value="MCPsignal_dom"/>
</dbReference>
<reference evidence="12" key="1">
    <citation type="submission" date="2023-07" db="EMBL/GenBank/DDBJ databases">
        <title>Genome sequencing of Purple Non-Sulfur Bacteria from various extreme environments.</title>
        <authorList>
            <person name="Mayer M."/>
        </authorList>
    </citation>
    <scope>NUCLEOTIDE SEQUENCE [LARGE SCALE GENOMIC DNA]</scope>
    <source>
        <strain evidence="12">DSM 17935</strain>
    </source>
</reference>
<evidence type="ECO:0000256" key="4">
    <source>
        <dbReference type="ARBA" id="ARBA00029447"/>
    </source>
</evidence>
<keyword evidence="12" id="KW-1185">Reference proteome</keyword>
<evidence type="ECO:0000256" key="1">
    <source>
        <dbReference type="ARBA" id="ARBA00004429"/>
    </source>
</evidence>
<organism evidence="11 12">
    <name type="scientific">Rhodobium gokarnense</name>
    <dbReference type="NCBI Taxonomy" id="364296"/>
    <lineage>
        <taxon>Bacteria</taxon>
        <taxon>Pseudomonadati</taxon>
        <taxon>Pseudomonadota</taxon>
        <taxon>Alphaproteobacteria</taxon>
        <taxon>Hyphomicrobiales</taxon>
        <taxon>Rhodobiaceae</taxon>
        <taxon>Rhodobium</taxon>
    </lineage>
</organism>
<feature type="region of interest" description="Disordered" evidence="6">
    <location>
        <begin position="430"/>
        <end position="466"/>
    </location>
</feature>
<dbReference type="Pfam" id="PF00672">
    <property type="entry name" value="HAMP"/>
    <property type="match status" value="1"/>
</dbReference>
<dbReference type="InterPro" id="IPR000727">
    <property type="entry name" value="T_SNARE_dom"/>
</dbReference>
<dbReference type="PANTHER" id="PTHR32089:SF112">
    <property type="entry name" value="LYSOZYME-LIKE PROTEIN-RELATED"/>
    <property type="match status" value="1"/>
</dbReference>
<dbReference type="PROSITE" id="PS50111">
    <property type="entry name" value="CHEMOTAXIS_TRANSDUC_2"/>
    <property type="match status" value="1"/>
</dbReference>
<accession>A0ABT3H9D5</accession>
<evidence type="ECO:0000256" key="2">
    <source>
        <dbReference type="ARBA" id="ARBA00022519"/>
    </source>
</evidence>
<keyword evidence="7" id="KW-0472">Membrane</keyword>
<evidence type="ECO:0000256" key="3">
    <source>
        <dbReference type="ARBA" id="ARBA00023224"/>
    </source>
</evidence>
<comment type="caution">
    <text evidence="11">The sequence shown here is derived from an EMBL/GenBank/DDBJ whole genome shotgun (WGS) entry which is preliminary data.</text>
</comment>
<protein>
    <submittedName>
        <fullName evidence="11">Methyl-accepting chemotaxis protein</fullName>
    </submittedName>
</protein>
<feature type="domain" description="T-SNARE coiled-coil homology" evidence="9">
    <location>
        <begin position="575"/>
        <end position="637"/>
    </location>
</feature>
<dbReference type="PROSITE" id="PS50885">
    <property type="entry name" value="HAMP"/>
    <property type="match status" value="1"/>
</dbReference>
<feature type="domain" description="HAMP" evidence="10">
    <location>
        <begin position="329"/>
        <end position="382"/>
    </location>
</feature>
<evidence type="ECO:0000259" key="10">
    <source>
        <dbReference type="PROSITE" id="PS50885"/>
    </source>
</evidence>
<comment type="subcellular location">
    <subcellularLocation>
        <location evidence="1">Cell inner membrane</location>
        <topology evidence="1">Multi-pass membrane protein</topology>
    </subcellularLocation>
</comment>
<dbReference type="InterPro" id="IPR003660">
    <property type="entry name" value="HAMP_dom"/>
</dbReference>
<evidence type="ECO:0000313" key="11">
    <source>
        <dbReference type="EMBL" id="MCW2307012.1"/>
    </source>
</evidence>
<dbReference type="PANTHER" id="PTHR32089">
    <property type="entry name" value="METHYL-ACCEPTING CHEMOTAXIS PROTEIN MCPB"/>
    <property type="match status" value="1"/>
</dbReference>
<feature type="domain" description="Methyl-accepting transducer" evidence="8">
    <location>
        <begin position="416"/>
        <end position="659"/>
    </location>
</feature>
<keyword evidence="2" id="KW-0997">Cell inner membrane</keyword>
<keyword evidence="3 5" id="KW-0807">Transducer</keyword>
<dbReference type="SMART" id="SM00304">
    <property type="entry name" value="HAMP"/>
    <property type="match status" value="1"/>
</dbReference>
<dbReference type="Gene3D" id="6.10.340.10">
    <property type="match status" value="1"/>
</dbReference>